<dbReference type="EMBL" id="CM056811">
    <property type="protein sequence ID" value="KAJ8637160.1"/>
    <property type="molecule type" value="Genomic_DNA"/>
</dbReference>
<sequence>MEKETFKDTKEEAEEEEEEEGRWWKHYFSLHQILLVGEGDFSFSLCLAKAFGSASNLVTTSLDNYDVVTKKYSQAESNIQNLVKLGAAVLHGVDATKMKLHPDLSMRKFDRIIFNFPHAGFYGKEDEIRLIE</sequence>
<evidence type="ECO:0000313" key="1">
    <source>
        <dbReference type="EMBL" id="KAJ8637160.1"/>
    </source>
</evidence>
<evidence type="ECO:0000313" key="2">
    <source>
        <dbReference type="Proteomes" id="UP001234297"/>
    </source>
</evidence>
<comment type="caution">
    <text evidence="1">The sequence shown here is derived from an EMBL/GenBank/DDBJ whole genome shotgun (WGS) entry which is preliminary data.</text>
</comment>
<reference evidence="1 2" key="1">
    <citation type="journal article" date="2022" name="Hortic Res">
        <title>A haplotype resolved chromosomal level avocado genome allows analysis of novel avocado genes.</title>
        <authorList>
            <person name="Nath O."/>
            <person name="Fletcher S.J."/>
            <person name="Hayward A."/>
            <person name="Shaw L.M."/>
            <person name="Masouleh A.K."/>
            <person name="Furtado A."/>
            <person name="Henry R.J."/>
            <person name="Mitter N."/>
        </authorList>
    </citation>
    <scope>NUCLEOTIDE SEQUENCE [LARGE SCALE GENOMIC DNA]</scope>
    <source>
        <strain evidence="2">cv. Hass</strain>
    </source>
</reference>
<gene>
    <name evidence="1" type="ORF">MRB53_011427</name>
</gene>
<organism evidence="1 2">
    <name type="scientific">Persea americana</name>
    <name type="common">Avocado</name>
    <dbReference type="NCBI Taxonomy" id="3435"/>
    <lineage>
        <taxon>Eukaryota</taxon>
        <taxon>Viridiplantae</taxon>
        <taxon>Streptophyta</taxon>
        <taxon>Embryophyta</taxon>
        <taxon>Tracheophyta</taxon>
        <taxon>Spermatophyta</taxon>
        <taxon>Magnoliopsida</taxon>
        <taxon>Magnoliidae</taxon>
        <taxon>Laurales</taxon>
        <taxon>Lauraceae</taxon>
        <taxon>Persea</taxon>
    </lineage>
</organism>
<name>A0ACC2LUW7_PERAE</name>
<accession>A0ACC2LUW7</accession>
<protein>
    <submittedName>
        <fullName evidence="1">Uncharacterized protein</fullName>
    </submittedName>
</protein>
<keyword evidence="2" id="KW-1185">Reference proteome</keyword>
<proteinExistence type="predicted"/>
<dbReference type="Proteomes" id="UP001234297">
    <property type="component" value="Chromosome 3"/>
</dbReference>